<dbReference type="STRING" id="1385519.N801_11025"/>
<dbReference type="AlphaFoldDB" id="A0A0A0JUK7"/>
<feature type="transmembrane region" description="Helical" evidence="1">
    <location>
        <begin position="62"/>
        <end position="83"/>
    </location>
</feature>
<dbReference type="Proteomes" id="UP000030013">
    <property type="component" value="Unassembled WGS sequence"/>
</dbReference>
<accession>A0A0A0JUK7</accession>
<reference evidence="2 3" key="1">
    <citation type="submission" date="2013-08" db="EMBL/GenBank/DDBJ databases">
        <title>The genome sequence of Knoellia aerolata.</title>
        <authorList>
            <person name="Zhu W."/>
            <person name="Wang G."/>
        </authorList>
    </citation>
    <scope>NUCLEOTIDE SEQUENCE [LARGE SCALE GENOMIC DNA]</scope>
    <source>
        <strain evidence="2 3">DSM 18566</strain>
    </source>
</reference>
<organism evidence="2 3">
    <name type="scientific">Knoellia aerolata DSM 18566</name>
    <dbReference type="NCBI Taxonomy" id="1385519"/>
    <lineage>
        <taxon>Bacteria</taxon>
        <taxon>Bacillati</taxon>
        <taxon>Actinomycetota</taxon>
        <taxon>Actinomycetes</taxon>
        <taxon>Micrococcales</taxon>
        <taxon>Intrasporangiaceae</taxon>
        <taxon>Knoellia</taxon>
    </lineage>
</organism>
<keyword evidence="1" id="KW-1133">Transmembrane helix</keyword>
<gene>
    <name evidence="2" type="ORF">N801_11025</name>
</gene>
<protein>
    <submittedName>
        <fullName evidence="2">Uncharacterized protein</fullName>
    </submittedName>
</protein>
<evidence type="ECO:0000313" key="2">
    <source>
        <dbReference type="EMBL" id="KGN40838.1"/>
    </source>
</evidence>
<comment type="caution">
    <text evidence="2">The sequence shown here is derived from an EMBL/GenBank/DDBJ whole genome shotgun (WGS) entry which is preliminary data.</text>
</comment>
<keyword evidence="1" id="KW-0472">Membrane</keyword>
<evidence type="ECO:0000313" key="3">
    <source>
        <dbReference type="Proteomes" id="UP000030013"/>
    </source>
</evidence>
<dbReference type="EMBL" id="AVPL01000030">
    <property type="protein sequence ID" value="KGN40838.1"/>
    <property type="molecule type" value="Genomic_DNA"/>
</dbReference>
<feature type="transmembrane region" description="Helical" evidence="1">
    <location>
        <begin position="276"/>
        <end position="296"/>
    </location>
</feature>
<feature type="transmembrane region" description="Helical" evidence="1">
    <location>
        <begin position="20"/>
        <end position="42"/>
    </location>
</feature>
<name>A0A0A0JUK7_9MICO</name>
<keyword evidence="3" id="KW-1185">Reference proteome</keyword>
<proteinExistence type="predicted"/>
<evidence type="ECO:0000256" key="1">
    <source>
        <dbReference type="SAM" id="Phobius"/>
    </source>
</evidence>
<keyword evidence="1" id="KW-0812">Transmembrane</keyword>
<feature type="transmembrane region" description="Helical" evidence="1">
    <location>
        <begin position="236"/>
        <end position="256"/>
    </location>
</feature>
<sequence length="355" mass="38374">MMPTIESDPTLGTSATIGRYFGLVSTVPSFVLWLWVYAVLVVGPFGGPPDIGRLTNVNPVTMPAHAVALVILAVITAVVTHPLQSVAVQLMEGYWGVSSLARRAASARVVVHLRRRAATDRVAEQAERDLRTLLRSLPDPQNDYLSAPNDPRNATVVREIVDSEIAVMTAAKALSGYPEEHIHTMPTRLGNALRSSEALAGRAIGLDVIQWATHIGLSAAPEQNAYLNDQRSQLDLAVRMAAMGALAAAFTFVAFWPHGIWLLVALIPLTASWLSYRGAVAGAGAYGRAFIAWLHLNRFAMYEALRLPEVADADAERSQNSALTDLVVGNIGFSMAYRPSSPDQRPPVRRPGRSI</sequence>